<keyword evidence="8 11" id="KW-1133">Transmembrane helix</keyword>
<dbReference type="NCBIfam" id="NF002924">
    <property type="entry name" value="PRK03562.1"/>
    <property type="match status" value="1"/>
</dbReference>
<evidence type="ECO:0000259" key="12">
    <source>
        <dbReference type="PROSITE" id="PS51201"/>
    </source>
</evidence>
<dbReference type="OrthoDB" id="5287632at2"/>
<dbReference type="Proteomes" id="UP000075391">
    <property type="component" value="Unassembled WGS sequence"/>
</dbReference>
<evidence type="ECO:0000256" key="9">
    <source>
        <dbReference type="ARBA" id="ARBA00023065"/>
    </source>
</evidence>
<evidence type="ECO:0000256" key="11">
    <source>
        <dbReference type="SAM" id="Phobius"/>
    </source>
</evidence>
<dbReference type="GO" id="GO:0006813">
    <property type="term" value="P:potassium ion transport"/>
    <property type="evidence" value="ECO:0007669"/>
    <property type="project" value="UniProtKB-KW"/>
</dbReference>
<dbReference type="Pfam" id="PF00999">
    <property type="entry name" value="Na_H_Exchanger"/>
    <property type="match status" value="1"/>
</dbReference>
<accession>A0A150WBQ5</accession>
<comment type="similarity">
    <text evidence="2">Belongs to the monovalent cation:proton antiporter 2 (CPA2) transporter (TC 2.A.37) family.</text>
</comment>
<dbReference type="EMBL" id="LUKF01000020">
    <property type="protein sequence ID" value="KYG60341.1"/>
    <property type="molecule type" value="Genomic_DNA"/>
</dbReference>
<dbReference type="GO" id="GO:0008324">
    <property type="term" value="F:monoatomic cation transmembrane transporter activity"/>
    <property type="evidence" value="ECO:0007669"/>
    <property type="project" value="InterPro"/>
</dbReference>
<dbReference type="InterPro" id="IPR036291">
    <property type="entry name" value="NAD(P)-bd_dom_sf"/>
</dbReference>
<feature type="transmembrane region" description="Helical" evidence="11">
    <location>
        <begin position="359"/>
        <end position="380"/>
    </location>
</feature>
<dbReference type="PANTHER" id="PTHR46157">
    <property type="entry name" value="K(+) EFFLUX ANTIPORTER 3, CHLOROPLASTIC"/>
    <property type="match status" value="1"/>
</dbReference>
<keyword evidence="3" id="KW-0813">Transport</keyword>
<dbReference type="RefSeq" id="WP_063245111.1">
    <property type="nucleotide sequence ID" value="NZ_LUKF01000020.1"/>
</dbReference>
<feature type="transmembrane region" description="Helical" evidence="11">
    <location>
        <begin position="115"/>
        <end position="136"/>
    </location>
</feature>
<comment type="caution">
    <text evidence="13">The sequence shown here is derived from an EMBL/GenBank/DDBJ whole genome shotgun (WGS) entry which is preliminary data.</text>
</comment>
<evidence type="ECO:0000256" key="5">
    <source>
        <dbReference type="ARBA" id="ARBA00022538"/>
    </source>
</evidence>
<feature type="transmembrane region" description="Helical" evidence="11">
    <location>
        <begin position="6"/>
        <end position="24"/>
    </location>
</feature>
<evidence type="ECO:0000256" key="6">
    <source>
        <dbReference type="ARBA" id="ARBA00022692"/>
    </source>
</evidence>
<evidence type="ECO:0000256" key="3">
    <source>
        <dbReference type="ARBA" id="ARBA00022448"/>
    </source>
</evidence>
<dbReference type="Gene3D" id="3.40.50.720">
    <property type="entry name" value="NAD(P)-binding Rossmann-like Domain"/>
    <property type="match status" value="1"/>
</dbReference>
<keyword evidence="10 11" id="KW-0472">Membrane</keyword>
<keyword evidence="6 11" id="KW-0812">Transmembrane</keyword>
<dbReference type="InterPro" id="IPR003148">
    <property type="entry name" value="RCK_N"/>
</dbReference>
<keyword evidence="5" id="KW-0633">Potassium transport</keyword>
<keyword evidence="9" id="KW-0406">Ion transport</keyword>
<proteinExistence type="inferred from homology"/>
<feature type="transmembrane region" description="Helical" evidence="11">
    <location>
        <begin position="298"/>
        <end position="320"/>
    </location>
</feature>
<name>A0A150WBQ5_BDEBC</name>
<evidence type="ECO:0000256" key="10">
    <source>
        <dbReference type="ARBA" id="ARBA00023136"/>
    </source>
</evidence>
<dbReference type="Gene3D" id="1.20.1530.20">
    <property type="match status" value="1"/>
</dbReference>
<reference evidence="13 14" key="1">
    <citation type="submission" date="2016-03" db="EMBL/GenBank/DDBJ databases">
        <authorList>
            <person name="Ploux O."/>
        </authorList>
    </citation>
    <scope>NUCLEOTIDE SEQUENCE [LARGE SCALE GENOMIC DNA]</scope>
    <source>
        <strain evidence="13 14">BER2</strain>
    </source>
</reference>
<organism evidence="13 14">
    <name type="scientific">Bdellovibrio bacteriovorus</name>
    <dbReference type="NCBI Taxonomy" id="959"/>
    <lineage>
        <taxon>Bacteria</taxon>
        <taxon>Pseudomonadati</taxon>
        <taxon>Bdellovibrionota</taxon>
        <taxon>Bdellovibrionia</taxon>
        <taxon>Bdellovibrionales</taxon>
        <taxon>Pseudobdellovibrionaceae</taxon>
        <taxon>Bdellovibrio</taxon>
    </lineage>
</organism>
<feature type="transmembrane region" description="Helical" evidence="11">
    <location>
        <begin position="31"/>
        <end position="49"/>
    </location>
</feature>
<dbReference type="SUPFAM" id="SSF51735">
    <property type="entry name" value="NAD(P)-binding Rossmann-fold domains"/>
    <property type="match status" value="1"/>
</dbReference>
<dbReference type="AlphaFoldDB" id="A0A150WBQ5"/>
<feature type="transmembrane region" description="Helical" evidence="11">
    <location>
        <begin position="148"/>
        <end position="172"/>
    </location>
</feature>
<keyword evidence="4" id="KW-0050">Antiport</keyword>
<comment type="subcellular location">
    <subcellularLocation>
        <location evidence="1">Endomembrane system</location>
        <topology evidence="1">Multi-pass membrane protein</topology>
    </subcellularLocation>
</comment>
<protein>
    <submittedName>
        <fullName evidence="13">Potassium transporter KefC</fullName>
    </submittedName>
</protein>
<dbReference type="InterPro" id="IPR038770">
    <property type="entry name" value="Na+/solute_symporter_sf"/>
</dbReference>
<dbReference type="PROSITE" id="PS51201">
    <property type="entry name" value="RCK_N"/>
    <property type="match status" value="1"/>
</dbReference>
<evidence type="ECO:0000313" key="13">
    <source>
        <dbReference type="EMBL" id="KYG60341.1"/>
    </source>
</evidence>
<feature type="transmembrane region" description="Helical" evidence="11">
    <location>
        <begin position="327"/>
        <end position="347"/>
    </location>
</feature>
<evidence type="ECO:0000256" key="4">
    <source>
        <dbReference type="ARBA" id="ARBA00022449"/>
    </source>
</evidence>
<evidence type="ECO:0000256" key="7">
    <source>
        <dbReference type="ARBA" id="ARBA00022958"/>
    </source>
</evidence>
<gene>
    <name evidence="13" type="ORF">AZI85_12765</name>
</gene>
<feature type="transmembrane region" description="Helical" evidence="11">
    <location>
        <begin position="86"/>
        <end position="109"/>
    </location>
</feature>
<sequence>MESGGLFYILVFLVSALICVPICKRLGLGSVLGYLLAGMIIGPYGLKVIAGVEDIMHISEFGVVLLMFLIGLELEPKKLWDMRVSIFGLGGLQVLSVSVVIGLIVKLFFAQSTAVSILVGMAFALSSTAIGLQILSEKKLLATTSGSSAFSILLFQDIAVIPMIAILPLLTVNAAASASTGNPWASVLEVVMVLATVIVLGRLLLRHFLRWIGALHLREIFTAFALFLVIGMSFLMQRLGISMALGAFMAGVLLADSEYRHALETDIEPFKGLLMGLFFISVGMSVNLIQILENPAQFVLLVLLVFIVKTAVHAGLAFLFKTPRAQIPFFAIILSQIGEFAFVLLGAAQGLKVLDTNTVGTLTAVVALSMLFTPLTILLYDKVYLRYVAGASTMEEDKIEDEHSPVIIAGFGRFGQIIGRLLYANRVKATVLDHEPSQIEMLRRFGFKVHYGDATRMDLLEAAGAQHAKILVVAIDDMDDCLKLIDSAREAFPHLKIFARARNVDHVYRLMDRDVFNFERELYESSLRMGSSVLRALGWPAYQSVIAANIFRDHNNQMLEELHRRRDNPDEMVSRSKQARDDLEKMFQQENHYLERTEAWSNEQ</sequence>
<dbReference type="PANTHER" id="PTHR46157:SF4">
    <property type="entry name" value="K(+) EFFLUX ANTIPORTER 3, CHLOROPLASTIC"/>
    <property type="match status" value="1"/>
</dbReference>
<evidence type="ECO:0000256" key="8">
    <source>
        <dbReference type="ARBA" id="ARBA00022989"/>
    </source>
</evidence>
<evidence type="ECO:0000256" key="1">
    <source>
        <dbReference type="ARBA" id="ARBA00004127"/>
    </source>
</evidence>
<evidence type="ECO:0000313" key="14">
    <source>
        <dbReference type="Proteomes" id="UP000075391"/>
    </source>
</evidence>
<evidence type="ECO:0000256" key="2">
    <source>
        <dbReference type="ARBA" id="ARBA00005551"/>
    </source>
</evidence>
<dbReference type="GO" id="GO:0005886">
    <property type="term" value="C:plasma membrane"/>
    <property type="evidence" value="ECO:0007669"/>
    <property type="project" value="TreeGrafter"/>
</dbReference>
<dbReference type="InterPro" id="IPR006153">
    <property type="entry name" value="Cation/H_exchanger_TM"/>
</dbReference>
<dbReference type="GO" id="GO:1902600">
    <property type="term" value="P:proton transmembrane transport"/>
    <property type="evidence" value="ECO:0007669"/>
    <property type="project" value="InterPro"/>
</dbReference>
<dbReference type="GO" id="GO:0015297">
    <property type="term" value="F:antiporter activity"/>
    <property type="evidence" value="ECO:0007669"/>
    <property type="project" value="UniProtKB-KW"/>
</dbReference>
<feature type="transmembrane region" description="Helical" evidence="11">
    <location>
        <begin position="184"/>
        <end position="205"/>
    </location>
</feature>
<keyword evidence="7" id="KW-0630">Potassium</keyword>
<dbReference type="NCBIfam" id="TIGR00932">
    <property type="entry name" value="2a37"/>
    <property type="match status" value="1"/>
</dbReference>
<dbReference type="GO" id="GO:0012505">
    <property type="term" value="C:endomembrane system"/>
    <property type="evidence" value="ECO:0007669"/>
    <property type="project" value="UniProtKB-SubCell"/>
</dbReference>
<dbReference type="FunFam" id="3.40.50.720:FF:000036">
    <property type="entry name" value="Glutathione-regulated potassium-efflux system protein KefB"/>
    <property type="match status" value="1"/>
</dbReference>
<dbReference type="InterPro" id="IPR004771">
    <property type="entry name" value="K/H_exchanger"/>
</dbReference>
<feature type="transmembrane region" description="Helical" evidence="11">
    <location>
        <begin position="272"/>
        <end position="292"/>
    </location>
</feature>
<feature type="domain" description="RCK N-terminal" evidence="12">
    <location>
        <begin position="403"/>
        <end position="522"/>
    </location>
</feature>
<dbReference type="Pfam" id="PF02254">
    <property type="entry name" value="TrkA_N"/>
    <property type="match status" value="1"/>
</dbReference>
<feature type="transmembrane region" description="Helical" evidence="11">
    <location>
        <begin position="217"/>
        <end position="235"/>
    </location>
</feature>